<proteinExistence type="predicted"/>
<evidence type="ECO:0000256" key="1">
    <source>
        <dbReference type="SAM" id="MobiDB-lite"/>
    </source>
</evidence>
<organism evidence="2 3">
    <name type="scientific">Kalanchoe fedtschenkoi</name>
    <name type="common">Lavender scallops</name>
    <name type="synonym">South American air plant</name>
    <dbReference type="NCBI Taxonomy" id="63787"/>
    <lineage>
        <taxon>Eukaryota</taxon>
        <taxon>Viridiplantae</taxon>
        <taxon>Streptophyta</taxon>
        <taxon>Embryophyta</taxon>
        <taxon>Tracheophyta</taxon>
        <taxon>Spermatophyta</taxon>
        <taxon>Magnoliopsida</taxon>
        <taxon>eudicotyledons</taxon>
        <taxon>Gunneridae</taxon>
        <taxon>Pentapetalae</taxon>
        <taxon>Saxifragales</taxon>
        <taxon>Crassulaceae</taxon>
        <taxon>Kalanchoe</taxon>
    </lineage>
</organism>
<dbReference type="EnsemblPlants" id="Kaladp1077s0008.1.v1.1">
    <property type="protein sequence ID" value="Kaladp1077s0008.1.v1.1.CDS.1"/>
    <property type="gene ID" value="Kaladp1077s0008.v1.1"/>
</dbReference>
<sequence length="199" mass="22180">MQVEGLIHVLNHMRPFHLHQQHPMALNPEVERVPEADIAEPVLICLTRFHGEQRLLSGVPDFARLAVDQHPNRSPEGSATVKLLLELSMALCIPVPCKDRVVVLRVSVWHRNEQTAVDTQATIPASRLLESNAGIVEIAPDLILHLKMVREVLARRNRAHGPRGSILPRVLPLLDSIPTSGKCNHSQHPDNRKESSTVT</sequence>
<dbReference type="Proteomes" id="UP000594263">
    <property type="component" value="Unplaced"/>
</dbReference>
<evidence type="ECO:0000313" key="2">
    <source>
        <dbReference type="EnsemblPlants" id="Kaladp1077s0008.1.v1.1.CDS.1"/>
    </source>
</evidence>
<accession>A0A7N0VM46</accession>
<name>A0A7N0VM46_KALFE</name>
<reference evidence="2" key="1">
    <citation type="submission" date="2021-01" db="UniProtKB">
        <authorList>
            <consortium name="EnsemblPlants"/>
        </authorList>
    </citation>
    <scope>IDENTIFICATION</scope>
</reference>
<feature type="region of interest" description="Disordered" evidence="1">
    <location>
        <begin position="178"/>
        <end position="199"/>
    </location>
</feature>
<dbReference type="Gramene" id="Kaladp1077s0008.1.v1.1">
    <property type="protein sequence ID" value="Kaladp1077s0008.1.v1.1.CDS.1"/>
    <property type="gene ID" value="Kaladp1077s0008.v1.1"/>
</dbReference>
<dbReference type="AlphaFoldDB" id="A0A7N0VM46"/>
<protein>
    <submittedName>
        <fullName evidence="2">Uncharacterized protein</fullName>
    </submittedName>
</protein>
<evidence type="ECO:0000313" key="3">
    <source>
        <dbReference type="Proteomes" id="UP000594263"/>
    </source>
</evidence>
<keyword evidence="3" id="KW-1185">Reference proteome</keyword>
<feature type="compositionally biased region" description="Basic and acidic residues" evidence="1">
    <location>
        <begin position="187"/>
        <end position="199"/>
    </location>
</feature>